<keyword evidence="10" id="KW-0067">ATP-binding</keyword>
<dbReference type="CDD" id="cd00130">
    <property type="entry name" value="PAS"/>
    <property type="match status" value="3"/>
</dbReference>
<evidence type="ECO:0000256" key="11">
    <source>
        <dbReference type="ARBA" id="ARBA00022989"/>
    </source>
</evidence>
<dbReference type="SMART" id="SM00091">
    <property type="entry name" value="PAS"/>
    <property type="match status" value="3"/>
</dbReference>
<dbReference type="SUPFAM" id="SSF55781">
    <property type="entry name" value="GAF domain-like"/>
    <property type="match status" value="1"/>
</dbReference>
<dbReference type="PANTHER" id="PTHR45339">
    <property type="entry name" value="HYBRID SIGNAL TRANSDUCTION HISTIDINE KINASE J"/>
    <property type="match status" value="1"/>
</dbReference>
<dbReference type="Gene3D" id="1.10.287.130">
    <property type="match status" value="1"/>
</dbReference>
<dbReference type="SUPFAM" id="SSF55874">
    <property type="entry name" value="ATPase domain of HSP90 chaperone/DNA topoisomerase II/histidine kinase"/>
    <property type="match status" value="1"/>
</dbReference>
<evidence type="ECO:0000256" key="13">
    <source>
        <dbReference type="ARBA" id="ARBA00023136"/>
    </source>
</evidence>
<evidence type="ECO:0000259" key="19">
    <source>
        <dbReference type="PROSITE" id="PS50113"/>
    </source>
</evidence>
<dbReference type="GO" id="GO:0005886">
    <property type="term" value="C:plasma membrane"/>
    <property type="evidence" value="ECO:0007669"/>
    <property type="project" value="UniProtKB-SubCell"/>
</dbReference>
<feature type="domain" description="Histidine kinase" evidence="16">
    <location>
        <begin position="675"/>
        <end position="896"/>
    </location>
</feature>
<dbReference type="InterPro" id="IPR000700">
    <property type="entry name" value="PAS-assoc_C"/>
</dbReference>
<evidence type="ECO:0000256" key="10">
    <source>
        <dbReference type="ARBA" id="ARBA00022840"/>
    </source>
</evidence>
<dbReference type="InterPro" id="IPR004358">
    <property type="entry name" value="Sig_transdc_His_kin-like_C"/>
</dbReference>
<dbReference type="PANTHER" id="PTHR45339:SF1">
    <property type="entry name" value="HYBRID SIGNAL TRANSDUCTION HISTIDINE KINASE J"/>
    <property type="match status" value="1"/>
</dbReference>
<evidence type="ECO:0000256" key="3">
    <source>
        <dbReference type="ARBA" id="ARBA00012438"/>
    </source>
</evidence>
<dbReference type="PROSITE" id="PS50113">
    <property type="entry name" value="PAC"/>
    <property type="match status" value="1"/>
</dbReference>
<accession>A0A1I3R2M4</accession>
<organism evidence="21 22">
    <name type="scientific">Myroides guanonis</name>
    <dbReference type="NCBI Taxonomy" id="1150112"/>
    <lineage>
        <taxon>Bacteria</taxon>
        <taxon>Pseudomonadati</taxon>
        <taxon>Bacteroidota</taxon>
        <taxon>Flavobacteriia</taxon>
        <taxon>Flavobacteriales</taxon>
        <taxon>Flavobacteriaceae</taxon>
        <taxon>Myroides</taxon>
    </lineage>
</organism>
<evidence type="ECO:0000313" key="22">
    <source>
        <dbReference type="Proteomes" id="UP000243887"/>
    </source>
</evidence>
<keyword evidence="12" id="KW-0902">Two-component regulatory system</keyword>
<dbReference type="CDD" id="cd16922">
    <property type="entry name" value="HATPase_EvgS-ArcB-TorS-like"/>
    <property type="match status" value="1"/>
</dbReference>
<dbReference type="RefSeq" id="WP_090678796.1">
    <property type="nucleotide sequence ID" value="NZ_FORU01000007.1"/>
</dbReference>
<dbReference type="PROSITE" id="PS50110">
    <property type="entry name" value="RESPONSE_REGULATORY"/>
    <property type="match status" value="2"/>
</dbReference>
<feature type="domain" description="PAC" evidence="19">
    <location>
        <begin position="480"/>
        <end position="531"/>
    </location>
</feature>
<dbReference type="InterPro" id="IPR029016">
    <property type="entry name" value="GAF-like_dom_sf"/>
</dbReference>
<evidence type="ECO:0000256" key="14">
    <source>
        <dbReference type="PROSITE-ProRule" id="PRU00110"/>
    </source>
</evidence>
<keyword evidence="11" id="KW-1133">Transmembrane helix</keyword>
<dbReference type="GO" id="GO:0000155">
    <property type="term" value="F:phosphorelay sensor kinase activity"/>
    <property type="evidence" value="ECO:0007669"/>
    <property type="project" value="InterPro"/>
</dbReference>
<dbReference type="InterPro" id="IPR000014">
    <property type="entry name" value="PAS"/>
</dbReference>
<evidence type="ECO:0000256" key="8">
    <source>
        <dbReference type="ARBA" id="ARBA00022741"/>
    </source>
</evidence>
<comment type="subcellular location">
    <subcellularLocation>
        <location evidence="2">Cell membrane</location>
        <topology evidence="2">Multi-pass membrane protein</topology>
    </subcellularLocation>
</comment>
<dbReference type="InterPro" id="IPR003594">
    <property type="entry name" value="HATPase_dom"/>
</dbReference>
<evidence type="ECO:0000256" key="5">
    <source>
        <dbReference type="ARBA" id="ARBA00022553"/>
    </source>
</evidence>
<dbReference type="InterPro" id="IPR036097">
    <property type="entry name" value="HisK_dim/P_sf"/>
</dbReference>
<keyword evidence="7" id="KW-0812">Transmembrane</keyword>
<evidence type="ECO:0000256" key="6">
    <source>
        <dbReference type="ARBA" id="ARBA00022679"/>
    </source>
</evidence>
<feature type="modified residue" description="4-aspartylphosphate" evidence="15">
    <location>
        <position position="961"/>
    </location>
</feature>
<dbReference type="InterPro" id="IPR013656">
    <property type="entry name" value="PAS_4"/>
</dbReference>
<dbReference type="Gene3D" id="3.30.565.10">
    <property type="entry name" value="Histidine kinase-like ATPase, C-terminal domain"/>
    <property type="match status" value="1"/>
</dbReference>
<dbReference type="SMART" id="SM00388">
    <property type="entry name" value="HisKA"/>
    <property type="match status" value="1"/>
</dbReference>
<evidence type="ECO:0000256" key="2">
    <source>
        <dbReference type="ARBA" id="ARBA00004651"/>
    </source>
</evidence>
<dbReference type="Pfam" id="PF08447">
    <property type="entry name" value="PAS_3"/>
    <property type="match status" value="1"/>
</dbReference>
<protein>
    <recommendedName>
        <fullName evidence="3">histidine kinase</fullName>
        <ecNumber evidence="3">2.7.13.3</ecNumber>
    </recommendedName>
</protein>
<dbReference type="GO" id="GO:0006355">
    <property type="term" value="P:regulation of DNA-templated transcription"/>
    <property type="evidence" value="ECO:0007669"/>
    <property type="project" value="InterPro"/>
</dbReference>
<feature type="domain" description="PAS" evidence="18">
    <location>
        <begin position="282"/>
        <end position="352"/>
    </location>
</feature>
<dbReference type="InterPro" id="IPR011006">
    <property type="entry name" value="CheY-like_superfamily"/>
</dbReference>
<proteinExistence type="predicted"/>
<dbReference type="InterPro" id="IPR036890">
    <property type="entry name" value="HATPase_C_sf"/>
</dbReference>
<dbReference type="CDD" id="cd00082">
    <property type="entry name" value="HisKA"/>
    <property type="match status" value="1"/>
</dbReference>
<evidence type="ECO:0000256" key="9">
    <source>
        <dbReference type="ARBA" id="ARBA00022777"/>
    </source>
</evidence>
<dbReference type="SMART" id="SM00448">
    <property type="entry name" value="REC"/>
    <property type="match status" value="2"/>
</dbReference>
<dbReference type="Pfam" id="PF00989">
    <property type="entry name" value="PAS"/>
    <property type="match status" value="1"/>
</dbReference>
<dbReference type="CDD" id="cd17546">
    <property type="entry name" value="REC_hyHK_CKI1_RcsC-like"/>
    <property type="match status" value="2"/>
</dbReference>
<dbReference type="InterPro" id="IPR035965">
    <property type="entry name" value="PAS-like_dom_sf"/>
</dbReference>
<dbReference type="InterPro" id="IPR013767">
    <property type="entry name" value="PAS_fold"/>
</dbReference>
<evidence type="ECO:0000256" key="1">
    <source>
        <dbReference type="ARBA" id="ARBA00000085"/>
    </source>
</evidence>
<dbReference type="SUPFAM" id="SSF47226">
    <property type="entry name" value="Histidine-containing phosphotransfer domain, HPT domain"/>
    <property type="match status" value="1"/>
</dbReference>
<dbReference type="Pfam" id="PF00072">
    <property type="entry name" value="Response_reg"/>
    <property type="match status" value="2"/>
</dbReference>
<evidence type="ECO:0000313" key="21">
    <source>
        <dbReference type="EMBL" id="SFJ39731.1"/>
    </source>
</evidence>
<dbReference type="PROSITE" id="PS50109">
    <property type="entry name" value="HIS_KIN"/>
    <property type="match status" value="1"/>
</dbReference>
<dbReference type="Pfam" id="PF00512">
    <property type="entry name" value="HisKA"/>
    <property type="match status" value="1"/>
</dbReference>
<name>A0A1I3R2M4_9FLAO</name>
<keyword evidence="9" id="KW-0418">Kinase</keyword>
<evidence type="ECO:0000256" key="15">
    <source>
        <dbReference type="PROSITE-ProRule" id="PRU00169"/>
    </source>
</evidence>
<evidence type="ECO:0000259" key="18">
    <source>
        <dbReference type="PROSITE" id="PS50112"/>
    </source>
</evidence>
<evidence type="ECO:0000256" key="12">
    <source>
        <dbReference type="ARBA" id="ARBA00023012"/>
    </source>
</evidence>
<feature type="modified residue" description="Phosphohistidine" evidence="14">
    <location>
        <position position="1241"/>
    </location>
</feature>
<reference evidence="22" key="1">
    <citation type="submission" date="2016-10" db="EMBL/GenBank/DDBJ databases">
        <authorList>
            <person name="Varghese N."/>
            <person name="Submissions S."/>
        </authorList>
    </citation>
    <scope>NUCLEOTIDE SEQUENCE [LARGE SCALE GENOMIC DNA]</scope>
    <source>
        <strain evidence="22">DSM 26542</strain>
    </source>
</reference>
<dbReference type="EC" id="2.7.13.3" evidence="3"/>
<dbReference type="SUPFAM" id="SSF52172">
    <property type="entry name" value="CheY-like"/>
    <property type="match status" value="2"/>
</dbReference>
<dbReference type="Pfam" id="PF01590">
    <property type="entry name" value="GAF"/>
    <property type="match status" value="1"/>
</dbReference>
<dbReference type="SMART" id="SM00387">
    <property type="entry name" value="HATPase_c"/>
    <property type="match status" value="1"/>
</dbReference>
<dbReference type="Gene3D" id="3.40.50.2300">
    <property type="match status" value="2"/>
</dbReference>
<dbReference type="InterPro" id="IPR001789">
    <property type="entry name" value="Sig_transdc_resp-reg_receiver"/>
</dbReference>
<dbReference type="SUPFAM" id="SSF47384">
    <property type="entry name" value="Homodimeric domain of signal transducing histidine kinase"/>
    <property type="match status" value="1"/>
</dbReference>
<comment type="catalytic activity">
    <reaction evidence="1">
        <text>ATP + protein L-histidine = ADP + protein N-phospho-L-histidine.</text>
        <dbReference type="EC" id="2.7.13.3"/>
    </reaction>
</comment>
<dbReference type="InterPro" id="IPR036641">
    <property type="entry name" value="HPT_dom_sf"/>
</dbReference>
<dbReference type="PROSITE" id="PS50894">
    <property type="entry name" value="HPT"/>
    <property type="match status" value="1"/>
</dbReference>
<evidence type="ECO:0000259" key="20">
    <source>
        <dbReference type="PROSITE" id="PS50894"/>
    </source>
</evidence>
<dbReference type="Pfam" id="PF08448">
    <property type="entry name" value="PAS_4"/>
    <property type="match status" value="1"/>
</dbReference>
<dbReference type="EMBL" id="FORU01000007">
    <property type="protein sequence ID" value="SFJ39731.1"/>
    <property type="molecule type" value="Genomic_DNA"/>
</dbReference>
<dbReference type="OrthoDB" id="9811889at2"/>
<feature type="domain" description="HPt" evidence="20">
    <location>
        <begin position="1202"/>
        <end position="1295"/>
    </location>
</feature>
<dbReference type="InterPro" id="IPR003661">
    <property type="entry name" value="HisK_dim/P_dom"/>
</dbReference>
<evidence type="ECO:0000256" key="4">
    <source>
        <dbReference type="ARBA" id="ARBA00022475"/>
    </source>
</evidence>
<keyword evidence="13" id="KW-0472">Membrane</keyword>
<dbReference type="InterPro" id="IPR005467">
    <property type="entry name" value="His_kinase_dom"/>
</dbReference>
<dbReference type="SUPFAM" id="SSF55785">
    <property type="entry name" value="PYP-like sensor domain (PAS domain)"/>
    <property type="match status" value="4"/>
</dbReference>
<dbReference type="Gene3D" id="3.30.450.40">
    <property type="match status" value="1"/>
</dbReference>
<dbReference type="InterPro" id="IPR008207">
    <property type="entry name" value="Sig_transdc_His_kin_Hpt_dom"/>
</dbReference>
<dbReference type="InterPro" id="IPR013655">
    <property type="entry name" value="PAS_fold_3"/>
</dbReference>
<dbReference type="Pfam" id="PF02518">
    <property type="entry name" value="HATPase_c"/>
    <property type="match status" value="1"/>
</dbReference>
<dbReference type="Pfam" id="PF01627">
    <property type="entry name" value="Hpt"/>
    <property type="match status" value="1"/>
</dbReference>
<dbReference type="Proteomes" id="UP000243887">
    <property type="component" value="Unassembled WGS sequence"/>
</dbReference>
<dbReference type="FunFam" id="3.30.565.10:FF:000010">
    <property type="entry name" value="Sensor histidine kinase RcsC"/>
    <property type="match status" value="1"/>
</dbReference>
<dbReference type="NCBIfam" id="TIGR00229">
    <property type="entry name" value="sensory_box"/>
    <property type="match status" value="3"/>
</dbReference>
<keyword evidence="6" id="KW-0808">Transferase</keyword>
<evidence type="ECO:0000259" key="16">
    <source>
        <dbReference type="PROSITE" id="PS50109"/>
    </source>
</evidence>
<dbReference type="STRING" id="1150112.SAMN04487893_1078"/>
<dbReference type="Pfam" id="PF13188">
    <property type="entry name" value="PAS_8"/>
    <property type="match status" value="1"/>
</dbReference>
<dbReference type="Gene3D" id="1.20.120.160">
    <property type="entry name" value="HPT domain"/>
    <property type="match status" value="1"/>
</dbReference>
<feature type="domain" description="Response regulatory" evidence="17">
    <location>
        <begin position="911"/>
        <end position="1031"/>
    </location>
</feature>
<dbReference type="InterPro" id="IPR003018">
    <property type="entry name" value="GAF"/>
</dbReference>
<keyword evidence="22" id="KW-1185">Reference proteome</keyword>
<sequence>MEKSPIFESEKKRLDKLRLLDLLKIEKNTELDVFAEAASLVTDSFGSLIGIMGAETQIVQSCVGMSLDVVDRENTICQYVIVGKETLVINDTLLDERTVGNELMKSGGIRFYAGVPLIDEDDNVLGTICIFDTMPKTLTEKQLSFLERLGVAVSKILISKSRKKHAEYFSQTFEITNNIICVLDKDFTLKDVNPAFEKTFKIEVDEIIGSDFRDVLGHSNTLDIHVDRLSEGVEFNSTTQLIEGDSVVIEWLFKMNSESNEIFCFGRNITQELEERLKLERSERRFRNFFENGIGLTSMHDMQGNILGVNEKGRELLKYSKEETANMNLNQLVPEHRIPLLNQYLERIAEKKEDSGMMLLKSKDGNEIFWMYHNMVEIDDDGNPYVVSTALNMTERINLEKDLLYTKKILEQTSLVAQVGGWEIDLKKNTIFWSESTKNIHQVENNFVPDLDTAIHFYEPKSEERIKFLFSQAIEKGIPYDEELQLMRKDGSTIWVRVKGIPEFENGVCVKVFGIIKDIDSFKNMYDELEQKEAMLQSFIDYVPAAIAMLDKDLNYVSVSKCWMDEFHIKEENLIGKNMYDIFPHITEERKNIYKNALSGIPYKNEDQVFEVSGLDEPQHHSWEVRPWNISNDTIGGMVIFTQNITASVKVNQELTLAKKQADIANKAKSEFLANMSHEIRTPLNGVIGFSDLLLRTPLNEVQKQYLNYINESGNSLLSIINDILDFSKIESGKMELFIDRHNIYDLTHQVVNVILYQAQKKDIELLLNVEQGLPKTILIDESRVKQVMMNLLGNAVKFTDHGEIEFKVEKIKSEDRNMTLRFSVRDTGIGIPLDKQQRIFDAFTQEDSSVSKRYGGTGLGLTISNNILKYMGSSLSLVSDLGKGSIFYFDIEVPYEKEECETMDELGINRVLIVDDNESNRVILSHMLAYKNIESVMAANGMEALNFLMKGERFDIILMDYHMPVLSGLETIDKIKELFIKQGETIPLVVLHTSSEEHEAISSFLKNDRSYYLLKPIKSEELYSILKRAINNAKKDVEVLKPVTSLQNEVFSKSMNILLADDNAVNRVLNLRMMNALTPNARLIEVVDGKQAVEQCLQEQFDLILMDVQMPVMDGIEATKQIRLIPNYVEVPIIGVTAGNANEERDVCLNAGMTDFLPKPLRQVDLSTMLGKYLKSDSLDAELILEDFVNTEMLEEQIGNDQEFKVFFLNLVISELKQSAEKLLHFSDIQALDELKAYLHKLKGTAGTAGLFKLADSASIWEKNITPDNFQLMLDEIGNEIEQSLKVMNKLTNN</sequence>
<dbReference type="PRINTS" id="PR00344">
    <property type="entry name" value="BCTRLSENSOR"/>
</dbReference>
<gene>
    <name evidence="21" type="ORF">SAMN04487893_1078</name>
</gene>
<dbReference type="SMART" id="SM00086">
    <property type="entry name" value="PAC"/>
    <property type="match status" value="2"/>
</dbReference>
<dbReference type="Gene3D" id="3.30.450.20">
    <property type="entry name" value="PAS domain"/>
    <property type="match status" value="4"/>
</dbReference>
<keyword evidence="5 15" id="KW-0597">Phosphoprotein</keyword>
<evidence type="ECO:0000256" key="7">
    <source>
        <dbReference type="ARBA" id="ARBA00022692"/>
    </source>
</evidence>
<dbReference type="PROSITE" id="PS50112">
    <property type="entry name" value="PAS"/>
    <property type="match status" value="1"/>
</dbReference>
<dbReference type="GO" id="GO:0005524">
    <property type="term" value="F:ATP binding"/>
    <property type="evidence" value="ECO:0007669"/>
    <property type="project" value="UniProtKB-KW"/>
</dbReference>
<feature type="domain" description="Response regulatory" evidence="17">
    <location>
        <begin position="1057"/>
        <end position="1175"/>
    </location>
</feature>
<keyword evidence="4" id="KW-1003">Cell membrane</keyword>
<keyword evidence="8" id="KW-0547">Nucleotide-binding</keyword>
<dbReference type="InterPro" id="IPR001610">
    <property type="entry name" value="PAC"/>
</dbReference>
<dbReference type="FunFam" id="1.10.287.130:FF:000003">
    <property type="entry name" value="Histidine kinase"/>
    <property type="match status" value="1"/>
</dbReference>
<evidence type="ECO:0000259" key="17">
    <source>
        <dbReference type="PROSITE" id="PS50110"/>
    </source>
</evidence>
<feature type="modified residue" description="4-aspartylphosphate" evidence="15">
    <location>
        <position position="1108"/>
    </location>
</feature>